<dbReference type="Pfam" id="PF01873">
    <property type="entry name" value="eIF-5_eIF-2B"/>
    <property type="match status" value="1"/>
</dbReference>
<evidence type="ECO:0000256" key="3">
    <source>
        <dbReference type="ARBA" id="ARBA00022917"/>
    </source>
</evidence>
<dbReference type="PANTHER" id="PTHR23001:SF3">
    <property type="entry name" value="EUKARYOTIC TRANSLATION INITIATION FACTOR 2 SUBUNIT 2"/>
    <property type="match status" value="1"/>
</dbReference>
<comment type="similarity">
    <text evidence="1">Belongs to the eIF-2-beta/eIF-5 family.</text>
</comment>
<dbReference type="SMART" id="SM00653">
    <property type="entry name" value="eIF2B_5"/>
    <property type="match status" value="1"/>
</dbReference>
<dbReference type="AlphaFoldDB" id="V4HAX8"/>
<dbReference type="Gene3D" id="3.30.30.170">
    <property type="match status" value="1"/>
</dbReference>
<dbReference type="SUPFAM" id="SSF100966">
    <property type="entry name" value="Translation initiation factor 2 beta, aIF2beta, N-terminal domain"/>
    <property type="match status" value="1"/>
</dbReference>
<proteinExistence type="inferred from homology"/>
<keyword evidence="7" id="KW-1185">Reference proteome</keyword>
<gene>
    <name evidence="6" type="ORF">K933_15149</name>
</gene>
<dbReference type="EMBL" id="ASGZ01000061">
    <property type="protein sequence ID" value="ESP87213.1"/>
    <property type="molecule type" value="Genomic_DNA"/>
</dbReference>
<dbReference type="GO" id="GO:0003743">
    <property type="term" value="F:translation initiation factor activity"/>
    <property type="evidence" value="ECO:0007669"/>
    <property type="project" value="UniProtKB-KW"/>
</dbReference>
<dbReference type="Proteomes" id="UP000017840">
    <property type="component" value="Unassembled WGS sequence"/>
</dbReference>
<dbReference type="SUPFAM" id="SSF75689">
    <property type="entry name" value="Zinc-binding domain of translation initiation factor 2 beta"/>
    <property type="match status" value="1"/>
</dbReference>
<organism evidence="6 7">
    <name type="scientific">Candidatus Halobonum tyrrellensis G22</name>
    <dbReference type="NCBI Taxonomy" id="1324957"/>
    <lineage>
        <taxon>Archaea</taxon>
        <taxon>Methanobacteriati</taxon>
        <taxon>Methanobacteriota</taxon>
        <taxon>Stenosarchaea group</taxon>
        <taxon>Halobacteria</taxon>
        <taxon>Halobacteriales</taxon>
        <taxon>Haloferacaceae</taxon>
        <taxon>Candidatus Halobonum</taxon>
    </lineage>
</organism>
<evidence type="ECO:0000256" key="2">
    <source>
        <dbReference type="ARBA" id="ARBA00022540"/>
    </source>
</evidence>
<reference evidence="6 7" key="1">
    <citation type="journal article" date="2013" name="Genome Announc.">
        <title>Draft Genome Sequence of 'Candidatus Halobonum tyrrellensis' Strain G22, Isolated from the Hypersaline Waters of Lake Tyrrell, Australia.</title>
        <authorList>
            <person name="Ugalde J.A."/>
            <person name="Narasingarao P."/>
            <person name="Kuo S."/>
            <person name="Podell S."/>
            <person name="Allen E.E."/>
        </authorList>
    </citation>
    <scope>NUCLEOTIDE SEQUENCE [LARGE SCALE GENOMIC DNA]</scope>
    <source>
        <strain evidence="6 7">G22</strain>
    </source>
</reference>
<dbReference type="OrthoDB" id="38099at2157"/>
<feature type="region of interest" description="Disordered" evidence="4">
    <location>
        <begin position="1"/>
        <end position="33"/>
    </location>
</feature>
<dbReference type="eggNOG" id="arCOG01640">
    <property type="taxonomic scope" value="Archaea"/>
</dbReference>
<dbReference type="InterPro" id="IPR045196">
    <property type="entry name" value="IF2/IF5"/>
</dbReference>
<keyword evidence="2 6" id="KW-0396">Initiation factor</keyword>
<evidence type="ECO:0000259" key="5">
    <source>
        <dbReference type="SMART" id="SM00653"/>
    </source>
</evidence>
<evidence type="ECO:0000256" key="1">
    <source>
        <dbReference type="ARBA" id="ARBA00010397"/>
    </source>
</evidence>
<dbReference type="PANTHER" id="PTHR23001">
    <property type="entry name" value="EUKARYOTIC TRANSLATION INITIATION FACTOR"/>
    <property type="match status" value="1"/>
</dbReference>
<evidence type="ECO:0000313" key="6">
    <source>
        <dbReference type="EMBL" id="ESP87213.1"/>
    </source>
</evidence>
<accession>V4HAX8</accession>
<dbReference type="InterPro" id="IPR002735">
    <property type="entry name" value="Transl_init_fac_IF2/IF5_dom"/>
</dbReference>
<dbReference type="InterPro" id="IPR016189">
    <property type="entry name" value="Transl_init_fac_IF2/IF5_N"/>
</dbReference>
<sequence length="134" mass="14606">MEYDDMLDRAVGESPEASGGESRFDVPTPEVRQEGSVTVVENFPAVADRLARDPEHLLRYLQEEVGTAASIDDVGRARLTGSFKPDRIEGVVDEYVRTYVRCPDCGLPDTHLETDGGTTLLVCEACGARSTVDD</sequence>
<dbReference type="InterPro" id="IPR016190">
    <property type="entry name" value="Transl_init_fac_IF2/IF5_Zn-bd"/>
</dbReference>
<dbReference type="NCBIfam" id="NF003067">
    <property type="entry name" value="PRK03988.1"/>
    <property type="match status" value="1"/>
</dbReference>
<name>V4HAX8_9EURY</name>
<dbReference type="RefSeq" id="WP_023395602.1">
    <property type="nucleotide sequence ID" value="NZ_ASGZ01000061.1"/>
</dbReference>
<feature type="domain" description="Translation initiation factor IF2/IF5" evidence="5">
    <location>
        <begin position="21"/>
        <end position="129"/>
    </location>
</feature>
<evidence type="ECO:0000256" key="4">
    <source>
        <dbReference type="SAM" id="MobiDB-lite"/>
    </source>
</evidence>
<keyword evidence="3" id="KW-0648">Protein biosynthesis</keyword>
<protein>
    <submittedName>
        <fullName evidence="6">Translation initiation factor IF-2 subunit beta</fullName>
    </submittedName>
</protein>
<feature type="compositionally biased region" description="Basic and acidic residues" evidence="4">
    <location>
        <begin position="1"/>
        <end position="11"/>
    </location>
</feature>
<dbReference type="STRING" id="1324957.K933_15149"/>
<evidence type="ECO:0000313" key="7">
    <source>
        <dbReference type="Proteomes" id="UP000017840"/>
    </source>
</evidence>
<comment type="caution">
    <text evidence="6">The sequence shown here is derived from an EMBL/GenBank/DDBJ whole genome shotgun (WGS) entry which is preliminary data.</text>
</comment>